<feature type="transmembrane region" description="Helical" evidence="2">
    <location>
        <begin position="298"/>
        <end position="315"/>
    </location>
</feature>
<keyword evidence="2" id="KW-0812">Transmembrane</keyword>
<proteinExistence type="predicted"/>
<dbReference type="Proteomes" id="UP000295500">
    <property type="component" value="Unassembled WGS sequence"/>
</dbReference>
<dbReference type="Pfam" id="PF07690">
    <property type="entry name" value="MFS_1"/>
    <property type="match status" value="1"/>
</dbReference>
<dbReference type="InterPro" id="IPR011701">
    <property type="entry name" value="MFS"/>
</dbReference>
<keyword evidence="2" id="KW-1133">Transmembrane helix</keyword>
<feature type="transmembrane region" description="Helical" evidence="2">
    <location>
        <begin position="169"/>
        <end position="188"/>
    </location>
</feature>
<feature type="transmembrane region" description="Helical" evidence="2">
    <location>
        <begin position="262"/>
        <end position="286"/>
    </location>
</feature>
<dbReference type="SUPFAM" id="SSF103473">
    <property type="entry name" value="MFS general substrate transporter"/>
    <property type="match status" value="1"/>
</dbReference>
<dbReference type="InterPro" id="IPR036259">
    <property type="entry name" value="MFS_trans_sf"/>
</dbReference>
<protein>
    <submittedName>
        <fullName evidence="3">MFS transporter</fullName>
    </submittedName>
</protein>
<comment type="subcellular location">
    <subcellularLocation>
        <location evidence="1">Cell membrane</location>
        <topology evidence="1">Multi-pass membrane protein</topology>
    </subcellularLocation>
</comment>
<feature type="transmembrane region" description="Helical" evidence="2">
    <location>
        <begin position="327"/>
        <end position="350"/>
    </location>
</feature>
<reference evidence="3 4" key="1">
    <citation type="submission" date="2019-03" db="EMBL/GenBank/DDBJ databases">
        <title>Genomic Encyclopedia of Type Strains, Phase IV (KMG-IV): sequencing the most valuable type-strain genomes for metagenomic binning, comparative biology and taxonomic classification.</title>
        <authorList>
            <person name="Goeker M."/>
        </authorList>
    </citation>
    <scope>NUCLEOTIDE SEQUENCE [LARGE SCALE GENOMIC DNA]</scope>
    <source>
        <strain evidence="3 4">DSM 28287</strain>
    </source>
</reference>
<comment type="caution">
    <text evidence="3">The sequence shown here is derived from an EMBL/GenBank/DDBJ whole genome shotgun (WGS) entry which is preliminary data.</text>
</comment>
<evidence type="ECO:0000256" key="1">
    <source>
        <dbReference type="ARBA" id="ARBA00004651"/>
    </source>
</evidence>
<feature type="transmembrane region" description="Helical" evidence="2">
    <location>
        <begin position="362"/>
        <end position="383"/>
    </location>
</feature>
<organism evidence="3 4">
    <name type="scientific">Aminicella lysinilytica</name>
    <dbReference type="NCBI Taxonomy" id="433323"/>
    <lineage>
        <taxon>Bacteria</taxon>
        <taxon>Bacillati</taxon>
        <taxon>Bacillota</taxon>
        <taxon>Clostridia</taxon>
        <taxon>Peptostreptococcales</taxon>
        <taxon>Anaerovoracaceae</taxon>
        <taxon>Aminicella</taxon>
    </lineage>
</organism>
<accession>A0A4V3CS29</accession>
<evidence type="ECO:0000256" key="2">
    <source>
        <dbReference type="SAM" id="Phobius"/>
    </source>
</evidence>
<dbReference type="RefSeq" id="WP_133527836.1">
    <property type="nucleotide sequence ID" value="NZ_SNXO01000005.1"/>
</dbReference>
<evidence type="ECO:0000313" key="3">
    <source>
        <dbReference type="EMBL" id="TDP59012.1"/>
    </source>
</evidence>
<feature type="transmembrane region" description="Helical" evidence="2">
    <location>
        <begin position="69"/>
        <end position="87"/>
    </location>
</feature>
<keyword evidence="4" id="KW-1185">Reference proteome</keyword>
<keyword evidence="2" id="KW-0472">Membrane</keyword>
<evidence type="ECO:0000313" key="4">
    <source>
        <dbReference type="Proteomes" id="UP000295500"/>
    </source>
</evidence>
<dbReference type="Gene3D" id="1.20.1250.20">
    <property type="entry name" value="MFS general substrate transporter like domains"/>
    <property type="match status" value="2"/>
</dbReference>
<dbReference type="OrthoDB" id="182417at2"/>
<feature type="transmembrane region" description="Helical" evidence="2">
    <location>
        <begin position="135"/>
        <end position="157"/>
    </location>
</feature>
<name>A0A4V3CS29_9FIRM</name>
<dbReference type="GO" id="GO:0022857">
    <property type="term" value="F:transmembrane transporter activity"/>
    <property type="evidence" value="ECO:0007669"/>
    <property type="project" value="InterPro"/>
</dbReference>
<dbReference type="AlphaFoldDB" id="A0A4V3CS29"/>
<feature type="transmembrane region" description="Helical" evidence="2">
    <location>
        <begin position="230"/>
        <end position="250"/>
    </location>
</feature>
<feature type="transmembrane region" description="Helical" evidence="2">
    <location>
        <begin position="99"/>
        <end position="123"/>
    </location>
</feature>
<dbReference type="EMBL" id="SNXO01000005">
    <property type="protein sequence ID" value="TDP59012.1"/>
    <property type="molecule type" value="Genomic_DNA"/>
</dbReference>
<sequence length="427" mass="46220">MYAIAFMILGVVFMFMYSGLQNDQINIINSFTAWDSNDTTMVMTYGNFACIILTFIYGTCYIKFGVRKTMIPLMIISALRCPGIAAADGLKATGGQGNWVLFWISLFAVRCACMSFQMGGFMLCANWFLRYRGRVMGIITLGSPLFSVVGTSGMTTLIAKNFGGDYRPFYIGIAVIIVVIAILTGLLLKDYPEDAGLHPDGAEVAPKSEANDEVNLTVGQVLKMGKAWQLIISFGAFQFIINACMGSMATRFIVLGSSAGDISVWLTAVKWLAMGAIIGIPMSYVFGLLDDKIGSVKTSIILGLTEFLPIFGLMLQPQGGSVPLMVMWGFGVACMTGGVPTMHPCITAYCFGRREYQSANRIIMAVQLIPSAFAAQMMVGMITSGKATQAYIILAVICAIGIITMFTMLKMKDANAADRDYAAKQAE</sequence>
<feature type="transmembrane region" description="Helical" evidence="2">
    <location>
        <begin position="389"/>
        <end position="409"/>
    </location>
</feature>
<gene>
    <name evidence="3" type="ORF">EV211_10582</name>
</gene>
<dbReference type="GO" id="GO:0005886">
    <property type="term" value="C:plasma membrane"/>
    <property type="evidence" value="ECO:0007669"/>
    <property type="project" value="UniProtKB-SubCell"/>
</dbReference>
<feature type="transmembrane region" description="Helical" evidence="2">
    <location>
        <begin position="45"/>
        <end position="62"/>
    </location>
</feature>